<evidence type="ECO:0000256" key="1">
    <source>
        <dbReference type="SAM" id="MobiDB-lite"/>
    </source>
</evidence>
<dbReference type="AlphaFoldDB" id="A0A0B1S1S9"/>
<dbReference type="EMBL" id="KN605676">
    <property type="protein sequence ID" value="KHJ79313.1"/>
    <property type="molecule type" value="Genomic_DNA"/>
</dbReference>
<protein>
    <submittedName>
        <fullName evidence="2">Uncharacterized protein</fullName>
    </submittedName>
</protein>
<evidence type="ECO:0000313" key="2">
    <source>
        <dbReference type="EMBL" id="KHJ79313.1"/>
    </source>
</evidence>
<sequence>MSHSHHEESPAAAHSSAFNTLPRSTGASVQKHGRTAATRLVTKK</sequence>
<reference evidence="2 3" key="1">
    <citation type="submission" date="2014-03" db="EMBL/GenBank/DDBJ databases">
        <title>Draft genome of the hookworm Oesophagostomum dentatum.</title>
        <authorList>
            <person name="Mitreva M."/>
        </authorList>
    </citation>
    <scope>NUCLEOTIDE SEQUENCE [LARGE SCALE GENOMIC DNA]</scope>
    <source>
        <strain evidence="2 3">OD-Hann</strain>
    </source>
</reference>
<evidence type="ECO:0000313" key="3">
    <source>
        <dbReference type="Proteomes" id="UP000053660"/>
    </source>
</evidence>
<organism evidence="2 3">
    <name type="scientific">Oesophagostomum dentatum</name>
    <name type="common">Nodular worm</name>
    <dbReference type="NCBI Taxonomy" id="61180"/>
    <lineage>
        <taxon>Eukaryota</taxon>
        <taxon>Metazoa</taxon>
        <taxon>Ecdysozoa</taxon>
        <taxon>Nematoda</taxon>
        <taxon>Chromadorea</taxon>
        <taxon>Rhabditida</taxon>
        <taxon>Rhabditina</taxon>
        <taxon>Rhabditomorpha</taxon>
        <taxon>Strongyloidea</taxon>
        <taxon>Strongylidae</taxon>
        <taxon>Oesophagostomum</taxon>
    </lineage>
</organism>
<gene>
    <name evidence="2" type="ORF">OESDEN_21042</name>
</gene>
<name>A0A0B1S1S9_OESDE</name>
<dbReference type="Proteomes" id="UP000053660">
    <property type="component" value="Unassembled WGS sequence"/>
</dbReference>
<proteinExistence type="predicted"/>
<accession>A0A0B1S1S9</accession>
<keyword evidence="3" id="KW-1185">Reference proteome</keyword>
<feature type="compositionally biased region" description="Polar residues" evidence="1">
    <location>
        <begin position="18"/>
        <end position="28"/>
    </location>
</feature>
<feature type="region of interest" description="Disordered" evidence="1">
    <location>
        <begin position="1"/>
        <end position="44"/>
    </location>
</feature>